<accession>A0A919ULG3</accession>
<evidence type="ECO:0000256" key="1">
    <source>
        <dbReference type="SAM" id="SignalP"/>
    </source>
</evidence>
<proteinExistence type="predicted"/>
<dbReference type="Proteomes" id="UP000640052">
    <property type="component" value="Unassembled WGS sequence"/>
</dbReference>
<feature type="signal peptide" evidence="1">
    <location>
        <begin position="1"/>
        <end position="24"/>
    </location>
</feature>
<organism evidence="2 3">
    <name type="scientific">Acrocarpospora phusangensis</name>
    <dbReference type="NCBI Taxonomy" id="1070424"/>
    <lineage>
        <taxon>Bacteria</taxon>
        <taxon>Bacillati</taxon>
        <taxon>Actinomycetota</taxon>
        <taxon>Actinomycetes</taxon>
        <taxon>Streptosporangiales</taxon>
        <taxon>Streptosporangiaceae</taxon>
        <taxon>Acrocarpospora</taxon>
    </lineage>
</organism>
<reference evidence="2" key="1">
    <citation type="submission" date="2021-01" db="EMBL/GenBank/DDBJ databases">
        <title>Whole genome shotgun sequence of Acrocarpospora phusangensis NBRC 108782.</title>
        <authorList>
            <person name="Komaki H."/>
            <person name="Tamura T."/>
        </authorList>
    </citation>
    <scope>NUCLEOTIDE SEQUENCE</scope>
    <source>
        <strain evidence="2">NBRC 108782</strain>
    </source>
</reference>
<keyword evidence="1" id="KW-0732">Signal</keyword>
<feature type="chain" id="PRO_5039478615" evidence="1">
    <location>
        <begin position="25"/>
        <end position="151"/>
    </location>
</feature>
<keyword evidence="3" id="KW-1185">Reference proteome</keyword>
<gene>
    <name evidence="2" type="ORF">Aph01nite_44560</name>
</gene>
<sequence length="151" mass="15431">MLSRTLVHRGLASALAATVLVVMAAQQPAAASGVTLNASVDCANVNYFGDTRDWYPWALTAAGTAVPNGSLVANPANHAWQFSVAIPSGATSVSISAKCSQGHTYDLTGSMGSVSVPGGISTVTASWRCSTGPVYPGPWVTSCSVQSYSYS</sequence>
<dbReference type="EMBL" id="BOOA01000036">
    <property type="protein sequence ID" value="GIH26146.1"/>
    <property type="molecule type" value="Genomic_DNA"/>
</dbReference>
<evidence type="ECO:0000313" key="3">
    <source>
        <dbReference type="Proteomes" id="UP000640052"/>
    </source>
</evidence>
<name>A0A919ULG3_9ACTN</name>
<evidence type="ECO:0000313" key="2">
    <source>
        <dbReference type="EMBL" id="GIH26146.1"/>
    </source>
</evidence>
<comment type="caution">
    <text evidence="2">The sequence shown here is derived from an EMBL/GenBank/DDBJ whole genome shotgun (WGS) entry which is preliminary data.</text>
</comment>
<dbReference type="AlphaFoldDB" id="A0A919ULG3"/>
<protein>
    <submittedName>
        <fullName evidence="2">Uncharacterized protein</fullName>
    </submittedName>
</protein>
<dbReference type="RefSeq" id="WP_204042835.1">
    <property type="nucleotide sequence ID" value="NZ_BOOA01000036.1"/>
</dbReference>